<evidence type="ECO:0000259" key="2">
    <source>
        <dbReference type="Pfam" id="PF14287"/>
    </source>
</evidence>
<evidence type="ECO:0000256" key="1">
    <source>
        <dbReference type="SAM" id="MobiDB-lite"/>
    </source>
</evidence>
<feature type="region of interest" description="Disordered" evidence="1">
    <location>
        <begin position="34"/>
        <end position="56"/>
    </location>
</feature>
<sequence>MEKFIRKATQYRDLDSLTPDALRDMVSAIYVSAPDKSSGKRHRKSKSITMVQVLSR</sequence>
<dbReference type="Pfam" id="PF14287">
    <property type="entry name" value="DUF4368"/>
    <property type="match status" value="1"/>
</dbReference>
<accession>J9GSV7</accession>
<dbReference type="AlphaFoldDB" id="J9GSV7"/>
<dbReference type="InterPro" id="IPR025378">
    <property type="entry name" value="DUF4368"/>
</dbReference>
<comment type="caution">
    <text evidence="3">The sequence shown here is derived from an EMBL/GenBank/DDBJ whole genome shotgun (WGS) entry which is preliminary data.</text>
</comment>
<organism evidence="3">
    <name type="scientific">gut metagenome</name>
    <dbReference type="NCBI Taxonomy" id="749906"/>
    <lineage>
        <taxon>unclassified sequences</taxon>
        <taxon>metagenomes</taxon>
        <taxon>organismal metagenomes</taxon>
    </lineage>
</organism>
<evidence type="ECO:0000313" key="3">
    <source>
        <dbReference type="EMBL" id="EJX05773.1"/>
    </source>
</evidence>
<proteinExistence type="predicted"/>
<gene>
    <name evidence="3" type="ORF">EVA_06118</name>
</gene>
<dbReference type="EMBL" id="AMCI01001366">
    <property type="protein sequence ID" value="EJX05773.1"/>
    <property type="molecule type" value="Genomic_DNA"/>
</dbReference>
<name>J9GSV7_9ZZZZ</name>
<reference evidence="3" key="1">
    <citation type="journal article" date="2012" name="PLoS ONE">
        <title>Gene sets for utilization of primary and secondary nutrition supplies in the distal gut of endangered iberian lynx.</title>
        <authorList>
            <person name="Alcaide M."/>
            <person name="Messina E."/>
            <person name="Richter M."/>
            <person name="Bargiela R."/>
            <person name="Peplies J."/>
            <person name="Huws S.A."/>
            <person name="Newbold C.J."/>
            <person name="Golyshin P.N."/>
            <person name="Simon M.A."/>
            <person name="Lopez G."/>
            <person name="Yakimov M.M."/>
            <person name="Ferrer M."/>
        </authorList>
    </citation>
    <scope>NUCLEOTIDE SEQUENCE</scope>
</reference>
<protein>
    <recommendedName>
        <fullName evidence="2">DUF4368 domain-containing protein</fullName>
    </recommendedName>
</protein>
<feature type="domain" description="DUF4368" evidence="2">
    <location>
        <begin position="2"/>
        <end position="44"/>
    </location>
</feature>